<feature type="domain" description="AB hydrolase-1" evidence="1">
    <location>
        <begin position="71"/>
        <end position="276"/>
    </location>
</feature>
<dbReference type="GO" id="GO:0047372">
    <property type="term" value="F:monoacylglycerol lipase activity"/>
    <property type="evidence" value="ECO:0007669"/>
    <property type="project" value="TreeGrafter"/>
</dbReference>
<sequence>MKRWIKRLSITFIILTGITFGLDKLVQFRESNDDIYEYFSTKNLKPQIGHFKAEGRDIRYISIGEDTSATILFIHGAPSSLSYYKDYLSDSTLLHRAHMYAVDRPGYGYSGFGDPLTSIEKQAKIMATILDSLRRPNHPVVVVGTSYGTSVASRLTMDYPNLVDGLVLVGPSLAPGEEKIYDISYPMEIPPLKWMVPRTLVSANAEKLSHYQELKKMLPLWSNIKIPVAYIQGADDDLIYTSNAKFARKKLVNVPSLDITLIANRGHLITFTEKEFIQKTIVKMLDKVQQKPWDLAKN</sequence>
<comment type="caution">
    <text evidence="2">The sequence shown here is derived from an EMBL/GenBank/DDBJ whole genome shotgun (WGS) entry which is preliminary data.</text>
</comment>
<dbReference type="PANTHER" id="PTHR43798:SF5">
    <property type="entry name" value="MONOACYLGLYCEROL LIPASE ABHD6"/>
    <property type="match status" value="1"/>
</dbReference>
<gene>
    <name evidence="2" type="ORF">QNI16_05205</name>
</gene>
<keyword evidence="2" id="KW-0378">Hydrolase</keyword>
<dbReference type="Pfam" id="PF12697">
    <property type="entry name" value="Abhydrolase_6"/>
    <property type="match status" value="1"/>
</dbReference>
<dbReference type="InterPro" id="IPR029058">
    <property type="entry name" value="AB_hydrolase_fold"/>
</dbReference>
<proteinExistence type="predicted"/>
<dbReference type="InterPro" id="IPR050266">
    <property type="entry name" value="AB_hydrolase_sf"/>
</dbReference>
<evidence type="ECO:0000313" key="2">
    <source>
        <dbReference type="EMBL" id="MDJ1479873.1"/>
    </source>
</evidence>
<dbReference type="PANTHER" id="PTHR43798">
    <property type="entry name" value="MONOACYLGLYCEROL LIPASE"/>
    <property type="match status" value="1"/>
</dbReference>
<organism evidence="2 3">
    <name type="scientific">Xanthocytophaga flava</name>
    <dbReference type="NCBI Taxonomy" id="3048013"/>
    <lineage>
        <taxon>Bacteria</taxon>
        <taxon>Pseudomonadati</taxon>
        <taxon>Bacteroidota</taxon>
        <taxon>Cytophagia</taxon>
        <taxon>Cytophagales</taxon>
        <taxon>Rhodocytophagaceae</taxon>
        <taxon>Xanthocytophaga</taxon>
    </lineage>
</organism>
<name>A0AAE3QNL0_9BACT</name>
<reference evidence="2" key="1">
    <citation type="submission" date="2023-05" db="EMBL/GenBank/DDBJ databases">
        <authorList>
            <person name="Zhang X."/>
        </authorList>
    </citation>
    <scope>NUCLEOTIDE SEQUENCE</scope>
    <source>
        <strain evidence="2">YF14B1</strain>
    </source>
</reference>
<dbReference type="EMBL" id="JASJOS010000002">
    <property type="protein sequence ID" value="MDJ1479873.1"/>
    <property type="molecule type" value="Genomic_DNA"/>
</dbReference>
<dbReference type="GO" id="GO:0016020">
    <property type="term" value="C:membrane"/>
    <property type="evidence" value="ECO:0007669"/>
    <property type="project" value="TreeGrafter"/>
</dbReference>
<dbReference type="Proteomes" id="UP001241110">
    <property type="component" value="Unassembled WGS sequence"/>
</dbReference>
<dbReference type="InterPro" id="IPR000073">
    <property type="entry name" value="AB_hydrolase_1"/>
</dbReference>
<protein>
    <submittedName>
        <fullName evidence="2">Alpha/beta hydrolase</fullName>
    </submittedName>
</protein>
<evidence type="ECO:0000259" key="1">
    <source>
        <dbReference type="Pfam" id="PF12697"/>
    </source>
</evidence>
<dbReference type="SUPFAM" id="SSF53474">
    <property type="entry name" value="alpha/beta-Hydrolases"/>
    <property type="match status" value="1"/>
</dbReference>
<dbReference type="AlphaFoldDB" id="A0AAE3QNL0"/>
<accession>A0AAE3QNL0</accession>
<dbReference type="RefSeq" id="WP_313976403.1">
    <property type="nucleotide sequence ID" value="NZ_JASJOS010000002.1"/>
</dbReference>
<dbReference type="GO" id="GO:0046464">
    <property type="term" value="P:acylglycerol catabolic process"/>
    <property type="evidence" value="ECO:0007669"/>
    <property type="project" value="TreeGrafter"/>
</dbReference>
<evidence type="ECO:0000313" key="3">
    <source>
        <dbReference type="Proteomes" id="UP001241110"/>
    </source>
</evidence>
<dbReference type="Gene3D" id="3.40.50.1820">
    <property type="entry name" value="alpha/beta hydrolase"/>
    <property type="match status" value="1"/>
</dbReference>